<protein>
    <submittedName>
        <fullName evidence="4">Uncharacterized protein</fullName>
    </submittedName>
</protein>
<accession>A0A8X6QNF2</accession>
<evidence type="ECO:0000313" key="2">
    <source>
        <dbReference type="EMBL" id="GFS82780.1"/>
    </source>
</evidence>
<reference evidence="4" key="1">
    <citation type="submission" date="2020-08" db="EMBL/GenBank/DDBJ databases">
        <title>Multicomponent nature underlies the extraordinary mechanical properties of spider dragline silk.</title>
        <authorList>
            <person name="Kono N."/>
            <person name="Nakamura H."/>
            <person name="Mori M."/>
            <person name="Yoshida Y."/>
            <person name="Ohtoshi R."/>
            <person name="Malay A.D."/>
            <person name="Moran D.A.P."/>
            <person name="Tomita M."/>
            <person name="Numata K."/>
            <person name="Arakawa K."/>
        </authorList>
    </citation>
    <scope>NUCLEOTIDE SEQUENCE</scope>
</reference>
<gene>
    <name evidence="4" type="ORF">NPIL_199851</name>
    <name evidence="3" type="ORF">NPIL_222441</name>
    <name evidence="2" type="ORF">NPIL_577801</name>
</gene>
<dbReference type="Proteomes" id="UP000887013">
    <property type="component" value="Unassembled WGS sequence"/>
</dbReference>
<organism evidence="4 5">
    <name type="scientific">Nephila pilipes</name>
    <name type="common">Giant wood spider</name>
    <name type="synonym">Nephila maculata</name>
    <dbReference type="NCBI Taxonomy" id="299642"/>
    <lineage>
        <taxon>Eukaryota</taxon>
        <taxon>Metazoa</taxon>
        <taxon>Ecdysozoa</taxon>
        <taxon>Arthropoda</taxon>
        <taxon>Chelicerata</taxon>
        <taxon>Arachnida</taxon>
        <taxon>Araneae</taxon>
        <taxon>Araneomorphae</taxon>
        <taxon>Entelegynae</taxon>
        <taxon>Araneoidea</taxon>
        <taxon>Nephilidae</taxon>
        <taxon>Nephila</taxon>
    </lineage>
</organism>
<evidence type="ECO:0000313" key="5">
    <source>
        <dbReference type="Proteomes" id="UP000887013"/>
    </source>
</evidence>
<evidence type="ECO:0000313" key="3">
    <source>
        <dbReference type="EMBL" id="GFU23871.1"/>
    </source>
</evidence>
<comment type="caution">
    <text evidence="4">The sequence shown here is derived from an EMBL/GenBank/DDBJ whole genome shotgun (WGS) entry which is preliminary data.</text>
</comment>
<name>A0A8X6QNF2_NEPPI</name>
<evidence type="ECO:0000313" key="4">
    <source>
        <dbReference type="EMBL" id="GFU33987.1"/>
    </source>
</evidence>
<feature type="non-terminal residue" evidence="4">
    <location>
        <position position="1"/>
    </location>
</feature>
<evidence type="ECO:0000256" key="1">
    <source>
        <dbReference type="SAM" id="MobiDB-lite"/>
    </source>
</evidence>
<dbReference type="EMBL" id="BMAW01128080">
    <property type="protein sequence ID" value="GFU23871.1"/>
    <property type="molecule type" value="Genomic_DNA"/>
</dbReference>
<dbReference type="AlphaFoldDB" id="A0A8X6QNF2"/>
<dbReference type="EMBL" id="BMAW01098052">
    <property type="protein sequence ID" value="GFS82780.1"/>
    <property type="molecule type" value="Genomic_DNA"/>
</dbReference>
<sequence length="22" mass="2419">EKMVLVNGRHQITTPGLPSNVQ</sequence>
<proteinExistence type="predicted"/>
<feature type="compositionally biased region" description="Polar residues" evidence="1">
    <location>
        <begin position="10"/>
        <end position="22"/>
    </location>
</feature>
<feature type="region of interest" description="Disordered" evidence="1">
    <location>
        <begin position="1"/>
        <end position="22"/>
    </location>
</feature>
<dbReference type="EMBL" id="BMAW01130189">
    <property type="protein sequence ID" value="GFU33987.1"/>
    <property type="molecule type" value="Genomic_DNA"/>
</dbReference>
<keyword evidence="5" id="KW-1185">Reference proteome</keyword>